<feature type="compositionally biased region" description="Low complexity" evidence="1">
    <location>
        <begin position="478"/>
        <end position="492"/>
    </location>
</feature>
<feature type="compositionally biased region" description="Polar residues" evidence="1">
    <location>
        <begin position="154"/>
        <end position="184"/>
    </location>
</feature>
<name>A0A1E3PRL6_9ASCO</name>
<evidence type="ECO:0000313" key="3">
    <source>
        <dbReference type="Proteomes" id="UP000095009"/>
    </source>
</evidence>
<reference evidence="2 3" key="1">
    <citation type="journal article" date="2016" name="Proc. Natl. Acad. Sci. U.S.A.">
        <title>Comparative genomics of biotechnologically important yeasts.</title>
        <authorList>
            <person name="Riley R."/>
            <person name="Haridas S."/>
            <person name="Wolfe K.H."/>
            <person name="Lopes M.R."/>
            <person name="Hittinger C.T."/>
            <person name="Goeker M."/>
            <person name="Salamov A.A."/>
            <person name="Wisecaver J.H."/>
            <person name="Long T.M."/>
            <person name="Calvey C.H."/>
            <person name="Aerts A.L."/>
            <person name="Barry K.W."/>
            <person name="Choi C."/>
            <person name="Clum A."/>
            <person name="Coughlan A.Y."/>
            <person name="Deshpande S."/>
            <person name="Douglass A.P."/>
            <person name="Hanson S.J."/>
            <person name="Klenk H.-P."/>
            <person name="LaButti K.M."/>
            <person name="Lapidus A."/>
            <person name="Lindquist E.A."/>
            <person name="Lipzen A.M."/>
            <person name="Meier-Kolthoff J.P."/>
            <person name="Ohm R.A."/>
            <person name="Otillar R.P."/>
            <person name="Pangilinan J.L."/>
            <person name="Peng Y."/>
            <person name="Rokas A."/>
            <person name="Rosa C.A."/>
            <person name="Scheuner C."/>
            <person name="Sibirny A.A."/>
            <person name="Slot J.C."/>
            <person name="Stielow J.B."/>
            <person name="Sun H."/>
            <person name="Kurtzman C.P."/>
            <person name="Blackwell M."/>
            <person name="Grigoriev I.V."/>
            <person name="Jeffries T.W."/>
        </authorList>
    </citation>
    <scope>NUCLEOTIDE SEQUENCE [LARGE SCALE GENOMIC DNA]</scope>
    <source>
        <strain evidence="2 3">DSM 6958</strain>
    </source>
</reference>
<organism evidence="2 3">
    <name type="scientific">Nadsonia fulvescens var. elongata DSM 6958</name>
    <dbReference type="NCBI Taxonomy" id="857566"/>
    <lineage>
        <taxon>Eukaryota</taxon>
        <taxon>Fungi</taxon>
        <taxon>Dikarya</taxon>
        <taxon>Ascomycota</taxon>
        <taxon>Saccharomycotina</taxon>
        <taxon>Dipodascomycetes</taxon>
        <taxon>Dipodascales</taxon>
        <taxon>Dipodascales incertae sedis</taxon>
        <taxon>Nadsonia</taxon>
    </lineage>
</organism>
<feature type="compositionally biased region" description="Polar residues" evidence="1">
    <location>
        <begin position="449"/>
        <end position="477"/>
    </location>
</feature>
<evidence type="ECO:0000256" key="1">
    <source>
        <dbReference type="SAM" id="MobiDB-lite"/>
    </source>
</evidence>
<evidence type="ECO:0000313" key="2">
    <source>
        <dbReference type="EMBL" id="ODQ68061.1"/>
    </source>
</evidence>
<dbReference type="AlphaFoldDB" id="A0A1E3PRL6"/>
<accession>A0A1E3PRL6</accession>
<feature type="region of interest" description="Disordered" evidence="1">
    <location>
        <begin position="152"/>
        <end position="184"/>
    </location>
</feature>
<dbReference type="Proteomes" id="UP000095009">
    <property type="component" value="Unassembled WGS sequence"/>
</dbReference>
<sequence>MSLTYTDLNYLNTVGPIPETSLITSTTCLENVDIDRALEKLGELDKKILTLRFALPNLLRNLANITEGDVASQVFYQTVSEAKTLKLEVDTFVSEYGQCKPLFDLVNNWKSSLQTDNIFGNYGNQPGVIGSFDNISGGIDFNDGFNSNQNNNFITSKGSLPQAANSSNDNRSNTVSLNANNNTMPMADSHFTVNRRMASNTPVHEQRPIEQDNFGSATNNIGKGDIRKVTPANSAVNSPNFTNGTNSNHRNFNSSTSSHSQVNSVNDGLNIMGNGDFNSNRINIPSSSSPEIVNVDASMATGNKLGGIHSIRSTNGNATGSLIAKDNNLNLAVNNYSGNNNLRSKDTNKLLNVKDVSNGSANMVNMETLKGQKNLINNVEVFDNNAIGPINGINKLGDVDISSNKTNNYNTADINSLPINTKDTGIIDISSTDLNVLGNINGLNDNLVDTNNARSGPNSSNVSDNSAMPSNNLNLGMSLSPQQSSQSKQTNQGAFSDQYNNQQFLNGLGDMSFMGAMNNLDQTIKFNDPTLSFMNL</sequence>
<dbReference type="EMBL" id="KV454406">
    <property type="protein sequence ID" value="ODQ68061.1"/>
    <property type="molecule type" value="Genomic_DNA"/>
</dbReference>
<gene>
    <name evidence="2" type="ORF">NADFUDRAFT_48719</name>
</gene>
<feature type="region of interest" description="Disordered" evidence="1">
    <location>
        <begin position="449"/>
        <end position="493"/>
    </location>
</feature>
<keyword evidence="3" id="KW-1185">Reference proteome</keyword>
<proteinExistence type="predicted"/>
<protein>
    <submittedName>
        <fullName evidence="2">Uncharacterized protein</fullName>
    </submittedName>
</protein>